<sequence length="247" mass="27603">MSDKNKNTNGGNKDIISEDLDDLSLEKEELSDNSSEFSDEITDNEDNISKDESGKNKDNSSVNISKSKAVLIRKILKNIQQNSDQLSQLLSQFLTKEEEERISLGQLADEADGEDDKIIAGSRIIEGVFTGEYMIGPDGKQYSVPANYASKSKLVEGDILKLTITDNGTFVYKQISPMDRKRLTGKLKKIEDGSFMVIVDDKKWRVLNASVTYYKGEPGDEVIILVPRSEKSQWAAVENIIKNIEIN</sequence>
<feature type="region of interest" description="Disordered" evidence="1">
    <location>
        <begin position="1"/>
        <end position="61"/>
    </location>
</feature>
<evidence type="ECO:0000256" key="1">
    <source>
        <dbReference type="SAM" id="MobiDB-lite"/>
    </source>
</evidence>
<comment type="caution">
    <text evidence="2">The sequence shown here is derived from an EMBL/GenBank/DDBJ whole genome shotgun (WGS) entry which is preliminary data.</text>
</comment>
<organism evidence="2 3">
    <name type="scientific">Candidatus Falkowbacteria bacterium CG1_02_37_44</name>
    <dbReference type="NCBI Taxonomy" id="1805146"/>
    <lineage>
        <taxon>Bacteria</taxon>
        <taxon>Candidatus Falkowiibacteriota</taxon>
    </lineage>
</organism>
<name>A0A1J4TA31_9BACT</name>
<dbReference type="AlphaFoldDB" id="A0A1J4TA31"/>
<gene>
    <name evidence="2" type="ORF">AUJ27_00370</name>
</gene>
<evidence type="ECO:0008006" key="4">
    <source>
        <dbReference type="Google" id="ProtNLM"/>
    </source>
</evidence>
<evidence type="ECO:0000313" key="3">
    <source>
        <dbReference type="Proteomes" id="UP000183192"/>
    </source>
</evidence>
<protein>
    <recommendedName>
        <fullName evidence="4">50S ribosomal protein L7/L12</fullName>
    </recommendedName>
</protein>
<reference evidence="2 3" key="1">
    <citation type="journal article" date="2016" name="Environ. Microbiol.">
        <title>Genomic resolution of a cold subsurface aquifer community provides metabolic insights for novel microbes adapted to high CO concentrations.</title>
        <authorList>
            <person name="Probst A.J."/>
            <person name="Castelle C.J."/>
            <person name="Singh A."/>
            <person name="Brown C.T."/>
            <person name="Anantharaman K."/>
            <person name="Sharon I."/>
            <person name="Hug L.A."/>
            <person name="Burstein D."/>
            <person name="Emerson J.B."/>
            <person name="Thomas B.C."/>
            <person name="Banfield J.F."/>
        </authorList>
    </citation>
    <scope>NUCLEOTIDE SEQUENCE [LARGE SCALE GENOMIC DNA]</scope>
    <source>
        <strain evidence="2">CG1_02_37_44</strain>
    </source>
</reference>
<feature type="compositionally biased region" description="Basic and acidic residues" evidence="1">
    <location>
        <begin position="47"/>
        <end position="58"/>
    </location>
</feature>
<dbReference type="STRING" id="1805146.AUJ27_00370"/>
<proteinExistence type="predicted"/>
<evidence type="ECO:0000313" key="2">
    <source>
        <dbReference type="EMBL" id="OIO08626.1"/>
    </source>
</evidence>
<accession>A0A1J4TA31</accession>
<feature type="compositionally biased region" description="Acidic residues" evidence="1">
    <location>
        <begin position="37"/>
        <end position="46"/>
    </location>
</feature>
<dbReference type="Proteomes" id="UP000183192">
    <property type="component" value="Unassembled WGS sequence"/>
</dbReference>
<dbReference type="EMBL" id="MNUU01000005">
    <property type="protein sequence ID" value="OIO08626.1"/>
    <property type="molecule type" value="Genomic_DNA"/>
</dbReference>